<reference evidence="1" key="1">
    <citation type="journal article" date="2023" name="G3 (Bethesda)">
        <title>A reference genome for the long-term kleptoplast-retaining sea slug Elysia crispata morphotype clarki.</title>
        <authorList>
            <person name="Eastman K.E."/>
            <person name="Pendleton A.L."/>
            <person name="Shaikh M.A."/>
            <person name="Suttiyut T."/>
            <person name="Ogas R."/>
            <person name="Tomko P."/>
            <person name="Gavelis G."/>
            <person name="Widhalm J.R."/>
            <person name="Wisecaver J.H."/>
        </authorList>
    </citation>
    <scope>NUCLEOTIDE SEQUENCE</scope>
    <source>
        <strain evidence="1">ECLA1</strain>
    </source>
</reference>
<protein>
    <submittedName>
        <fullName evidence="1">Uncharacterized protein</fullName>
    </submittedName>
</protein>
<organism evidence="1 2">
    <name type="scientific">Elysia crispata</name>
    <name type="common">lettuce slug</name>
    <dbReference type="NCBI Taxonomy" id="231223"/>
    <lineage>
        <taxon>Eukaryota</taxon>
        <taxon>Metazoa</taxon>
        <taxon>Spiralia</taxon>
        <taxon>Lophotrochozoa</taxon>
        <taxon>Mollusca</taxon>
        <taxon>Gastropoda</taxon>
        <taxon>Heterobranchia</taxon>
        <taxon>Euthyneura</taxon>
        <taxon>Panpulmonata</taxon>
        <taxon>Sacoglossa</taxon>
        <taxon>Placobranchoidea</taxon>
        <taxon>Plakobranchidae</taxon>
        <taxon>Elysia</taxon>
    </lineage>
</organism>
<dbReference type="EMBL" id="JAWDGP010000505">
    <property type="protein sequence ID" value="KAK3800018.1"/>
    <property type="molecule type" value="Genomic_DNA"/>
</dbReference>
<gene>
    <name evidence="1" type="ORF">RRG08_035617</name>
</gene>
<name>A0AAE1B5F9_9GAST</name>
<evidence type="ECO:0000313" key="1">
    <source>
        <dbReference type="EMBL" id="KAK3800018.1"/>
    </source>
</evidence>
<accession>A0AAE1B5F9</accession>
<sequence>MFQLAGSPQRCVRAHKHQQGGANVGSELPFISVANTAISPVTASRAPHVPRPKQITQAPAGRGQRRIRAAFYQCGQYGRFSRDYPARCDNIRTSVKDRVFLVLKEELKRPSEPCIIGINILQEISPWSEILNTDSSTSSLPQRTQPPPVGKYVRVARDSCIPPSPVLAVSGTGPHPSAAGQFIVKPLPVLIKGAVFAVPVRVEACAWRLTRWY</sequence>
<keyword evidence="2" id="KW-1185">Reference proteome</keyword>
<dbReference type="Proteomes" id="UP001283361">
    <property type="component" value="Unassembled WGS sequence"/>
</dbReference>
<evidence type="ECO:0000313" key="2">
    <source>
        <dbReference type="Proteomes" id="UP001283361"/>
    </source>
</evidence>
<comment type="caution">
    <text evidence="1">The sequence shown here is derived from an EMBL/GenBank/DDBJ whole genome shotgun (WGS) entry which is preliminary data.</text>
</comment>
<proteinExistence type="predicted"/>
<dbReference type="AlphaFoldDB" id="A0AAE1B5F9"/>